<sequence>MGNEKININITWVVRILWMVSFILLLFIKDFSPAWKWGYIGFIVLLAVITIFRIREAQKVWYQESDNDN</sequence>
<organism evidence="2">
    <name type="scientific">marine metagenome</name>
    <dbReference type="NCBI Taxonomy" id="408172"/>
    <lineage>
        <taxon>unclassified sequences</taxon>
        <taxon>metagenomes</taxon>
        <taxon>ecological metagenomes</taxon>
    </lineage>
</organism>
<gene>
    <name evidence="2" type="ORF">METZ01_LOCUS323552</name>
</gene>
<keyword evidence="1" id="KW-1133">Transmembrane helix</keyword>
<accession>A0A382PD94</accession>
<dbReference type="EMBL" id="UINC01106201">
    <property type="protein sequence ID" value="SVC70698.1"/>
    <property type="molecule type" value="Genomic_DNA"/>
</dbReference>
<name>A0A382PD94_9ZZZZ</name>
<dbReference type="AlphaFoldDB" id="A0A382PD94"/>
<proteinExistence type="predicted"/>
<evidence type="ECO:0000256" key="1">
    <source>
        <dbReference type="SAM" id="Phobius"/>
    </source>
</evidence>
<feature type="transmembrane region" description="Helical" evidence="1">
    <location>
        <begin position="12"/>
        <end position="28"/>
    </location>
</feature>
<evidence type="ECO:0000313" key="2">
    <source>
        <dbReference type="EMBL" id="SVC70698.1"/>
    </source>
</evidence>
<keyword evidence="1" id="KW-0472">Membrane</keyword>
<reference evidence="2" key="1">
    <citation type="submission" date="2018-05" db="EMBL/GenBank/DDBJ databases">
        <authorList>
            <person name="Lanie J.A."/>
            <person name="Ng W.-L."/>
            <person name="Kazmierczak K.M."/>
            <person name="Andrzejewski T.M."/>
            <person name="Davidsen T.M."/>
            <person name="Wayne K.J."/>
            <person name="Tettelin H."/>
            <person name="Glass J.I."/>
            <person name="Rusch D."/>
            <person name="Podicherti R."/>
            <person name="Tsui H.-C.T."/>
            <person name="Winkler M.E."/>
        </authorList>
    </citation>
    <scope>NUCLEOTIDE SEQUENCE</scope>
</reference>
<feature type="transmembrane region" description="Helical" evidence="1">
    <location>
        <begin position="34"/>
        <end position="54"/>
    </location>
</feature>
<keyword evidence="1" id="KW-0812">Transmembrane</keyword>
<protein>
    <submittedName>
        <fullName evidence="2">Uncharacterized protein</fullName>
    </submittedName>
</protein>